<dbReference type="CDD" id="cd06850">
    <property type="entry name" value="biotinyl_domain"/>
    <property type="match status" value="1"/>
</dbReference>
<dbReference type="InterPro" id="IPR011053">
    <property type="entry name" value="Single_hybrid_motif"/>
</dbReference>
<dbReference type="Pfam" id="PF00289">
    <property type="entry name" value="Biotin_carb_N"/>
    <property type="match status" value="1"/>
</dbReference>
<dbReference type="InterPro" id="IPR005479">
    <property type="entry name" value="CPAse_ATP-bd"/>
</dbReference>
<dbReference type="SUPFAM" id="SSF52440">
    <property type="entry name" value="PreATP-grasp domain"/>
    <property type="match status" value="1"/>
</dbReference>
<dbReference type="SUPFAM" id="SSF56059">
    <property type="entry name" value="Glutathione synthetase ATP-binding domain-like"/>
    <property type="match status" value="1"/>
</dbReference>
<organism evidence="10 11">
    <name type="scientific">Spongiibacter thalassae</name>
    <dbReference type="NCBI Taxonomy" id="2721624"/>
    <lineage>
        <taxon>Bacteria</taxon>
        <taxon>Pseudomonadati</taxon>
        <taxon>Pseudomonadota</taxon>
        <taxon>Gammaproteobacteria</taxon>
        <taxon>Cellvibrionales</taxon>
        <taxon>Spongiibacteraceae</taxon>
        <taxon>Spongiibacter</taxon>
    </lineage>
</organism>
<keyword evidence="4 6" id="KW-0067">ATP-binding</keyword>
<evidence type="ECO:0000256" key="3">
    <source>
        <dbReference type="ARBA" id="ARBA00022741"/>
    </source>
</evidence>
<proteinExistence type="predicted"/>
<dbReference type="Pfam" id="PF02785">
    <property type="entry name" value="Biotin_carb_C"/>
    <property type="match status" value="1"/>
</dbReference>
<dbReference type="PROSITE" id="PS50975">
    <property type="entry name" value="ATP_GRASP"/>
    <property type="match status" value="1"/>
</dbReference>
<keyword evidence="11" id="KW-1185">Reference proteome</keyword>
<feature type="domain" description="ATP-grasp" evidence="8">
    <location>
        <begin position="120"/>
        <end position="317"/>
    </location>
</feature>
<dbReference type="InterPro" id="IPR005481">
    <property type="entry name" value="BC-like_N"/>
</dbReference>
<dbReference type="SUPFAM" id="SSF51230">
    <property type="entry name" value="Single hybrid motif"/>
    <property type="match status" value="1"/>
</dbReference>
<dbReference type="EMBL" id="JAAWWK010000003">
    <property type="protein sequence ID" value="NKI17668.1"/>
    <property type="molecule type" value="Genomic_DNA"/>
</dbReference>
<dbReference type="SMART" id="SM00878">
    <property type="entry name" value="Biotin_carb_C"/>
    <property type="match status" value="1"/>
</dbReference>
<evidence type="ECO:0000259" key="9">
    <source>
        <dbReference type="PROSITE" id="PS50979"/>
    </source>
</evidence>
<gene>
    <name evidence="10" type="ORF">HCU74_09570</name>
</gene>
<dbReference type="PROSITE" id="PS00188">
    <property type="entry name" value="BIOTIN"/>
    <property type="match status" value="1"/>
</dbReference>
<dbReference type="InterPro" id="IPR050856">
    <property type="entry name" value="Biotin_carboxylase_complex"/>
</dbReference>
<accession>A0ABX1GES7</accession>
<dbReference type="Proteomes" id="UP000765845">
    <property type="component" value="Unassembled WGS sequence"/>
</dbReference>
<feature type="domain" description="Biotin carboxylation" evidence="9">
    <location>
        <begin position="1"/>
        <end position="447"/>
    </location>
</feature>
<evidence type="ECO:0000256" key="2">
    <source>
        <dbReference type="ARBA" id="ARBA00022598"/>
    </source>
</evidence>
<dbReference type="PROSITE" id="PS00866">
    <property type="entry name" value="CPSASE_1"/>
    <property type="match status" value="1"/>
</dbReference>
<dbReference type="InterPro" id="IPR011054">
    <property type="entry name" value="Rudment_hybrid_motif"/>
</dbReference>
<dbReference type="InterPro" id="IPR016185">
    <property type="entry name" value="PreATP-grasp_dom_sf"/>
</dbReference>
<dbReference type="SUPFAM" id="SSF51246">
    <property type="entry name" value="Rudiment single hybrid motif"/>
    <property type="match status" value="1"/>
</dbReference>
<dbReference type="RefSeq" id="WP_168450215.1">
    <property type="nucleotide sequence ID" value="NZ_JAAWWK010000003.1"/>
</dbReference>
<evidence type="ECO:0000259" key="7">
    <source>
        <dbReference type="PROSITE" id="PS50968"/>
    </source>
</evidence>
<dbReference type="PROSITE" id="PS50979">
    <property type="entry name" value="BC"/>
    <property type="match status" value="1"/>
</dbReference>
<reference evidence="10 11" key="1">
    <citation type="submission" date="2020-04" db="EMBL/GenBank/DDBJ databases">
        <authorList>
            <person name="Yoon J."/>
        </authorList>
    </citation>
    <scope>NUCLEOTIDE SEQUENCE [LARGE SCALE GENOMIC DNA]</scope>
    <source>
        <strain evidence="10 11">KMU-166</strain>
    </source>
</reference>
<dbReference type="SMART" id="SM01209">
    <property type="entry name" value="GARS_A"/>
    <property type="match status" value="1"/>
</dbReference>
<dbReference type="InterPro" id="IPR048429">
    <property type="entry name" value="MCC_alpha_BT"/>
</dbReference>
<dbReference type="InterPro" id="IPR011764">
    <property type="entry name" value="Biotin_carboxylation_dom"/>
</dbReference>
<dbReference type="NCBIfam" id="NF006367">
    <property type="entry name" value="PRK08591.1"/>
    <property type="match status" value="1"/>
</dbReference>
<dbReference type="Pfam" id="PF00364">
    <property type="entry name" value="Biotin_lipoyl"/>
    <property type="match status" value="1"/>
</dbReference>
<dbReference type="InterPro" id="IPR001882">
    <property type="entry name" value="Biotin_BS"/>
</dbReference>
<keyword evidence="5" id="KW-0092">Biotin</keyword>
<keyword evidence="3 6" id="KW-0547">Nucleotide-binding</keyword>
<dbReference type="Pfam" id="PF21139">
    <property type="entry name" value="BT_MCC_alpha"/>
    <property type="match status" value="1"/>
</dbReference>
<evidence type="ECO:0000256" key="4">
    <source>
        <dbReference type="ARBA" id="ARBA00022840"/>
    </source>
</evidence>
<dbReference type="Gene3D" id="2.40.50.100">
    <property type="match status" value="1"/>
</dbReference>
<evidence type="ECO:0000313" key="10">
    <source>
        <dbReference type="EMBL" id="NKI17668.1"/>
    </source>
</evidence>
<dbReference type="PANTHER" id="PTHR18866">
    <property type="entry name" value="CARBOXYLASE:PYRUVATE/ACETYL-COA/PROPIONYL-COA CARBOXYLASE"/>
    <property type="match status" value="1"/>
</dbReference>
<dbReference type="InterPro" id="IPR011761">
    <property type="entry name" value="ATP-grasp"/>
</dbReference>
<dbReference type="Gene3D" id="3.30.700.40">
    <property type="match status" value="1"/>
</dbReference>
<dbReference type="PANTHER" id="PTHR18866:SF33">
    <property type="entry name" value="METHYLCROTONOYL-COA CARBOXYLASE SUBUNIT ALPHA, MITOCHONDRIAL-RELATED"/>
    <property type="match status" value="1"/>
</dbReference>
<sequence>MFNKILIANRGEIACRVIKTARRMGIATVAVYSDADRDALHVAMADEAVCIGPAPANESYLIPEKILAVAARTGAQAIHPGYGFLSENAAFCRACDEQGIVFIGPPVGAIEAMGSKSAAKAIMSEAAVPLLPGYHGDDQNPELLKTSAKDIGYPVLLKASAGGGGKGMRIVWSADDFDSALAATRREALNAFGDDKILVEKFLTGPRHVEIQVFCDGHGNGVHLFERDCSLQRRHQKVIEEAPAPGMTVDLRNAMGSAAIQAAQAIGYVGAGTVEFLLGDNEEFYFMEMNTRLQVEHPVTEMISGQDLVEWQLRVAYGETLPCNQDELQINGHAFEARIYAEDPDNQFLPQTGQLKYLRFPAASDHVRIDSGVRQGDAISMYYDPMIAKLIVWGEDRASALRQLCKALEDTAIAGLATNTHYLRELAGHPEFAAANFDTGFIDKHYTEMHDSKMARREARFAESKALAALLLLLNEQSQQPEGPWAVHNWRSALPARRQLDLTIGGERQSLEVETLSAGNWQLNDGEQLFSVSGTLDNDRLKATVNGYQQYYSWCADGDSYCLFLPEGPLSFSRYAYSMEAAEQHGGLLAPMNGRVVSLLVSPGQAVKKGEVLMIMEAMKMEHSVTAPADGTVDSFHYAEGELVEGGASLLDFSDASGE</sequence>
<dbReference type="PROSITE" id="PS50968">
    <property type="entry name" value="BIOTINYL_LIPOYL"/>
    <property type="match status" value="1"/>
</dbReference>
<evidence type="ECO:0000256" key="1">
    <source>
        <dbReference type="ARBA" id="ARBA00001953"/>
    </source>
</evidence>
<keyword evidence="2" id="KW-0436">Ligase</keyword>
<comment type="caution">
    <text evidence="10">The sequence shown here is derived from an EMBL/GenBank/DDBJ whole genome shotgun (WGS) entry which is preliminary data.</text>
</comment>
<dbReference type="InterPro" id="IPR000089">
    <property type="entry name" value="Biotin_lipoyl"/>
</dbReference>
<evidence type="ECO:0000259" key="8">
    <source>
        <dbReference type="PROSITE" id="PS50975"/>
    </source>
</evidence>
<evidence type="ECO:0000256" key="6">
    <source>
        <dbReference type="PROSITE-ProRule" id="PRU00409"/>
    </source>
</evidence>
<dbReference type="InterPro" id="IPR005482">
    <property type="entry name" value="Biotin_COase_C"/>
</dbReference>
<dbReference type="PROSITE" id="PS00867">
    <property type="entry name" value="CPSASE_2"/>
    <property type="match status" value="1"/>
</dbReference>
<evidence type="ECO:0000313" key="11">
    <source>
        <dbReference type="Proteomes" id="UP000765845"/>
    </source>
</evidence>
<name>A0ABX1GES7_9GAMM</name>
<dbReference type="Pfam" id="PF02786">
    <property type="entry name" value="CPSase_L_D2"/>
    <property type="match status" value="1"/>
</dbReference>
<evidence type="ECO:0000256" key="5">
    <source>
        <dbReference type="ARBA" id="ARBA00023267"/>
    </source>
</evidence>
<dbReference type="Gene3D" id="3.30.470.20">
    <property type="entry name" value="ATP-grasp fold, B domain"/>
    <property type="match status" value="1"/>
</dbReference>
<feature type="domain" description="Lipoyl-binding" evidence="7">
    <location>
        <begin position="576"/>
        <end position="654"/>
    </location>
</feature>
<protein>
    <submittedName>
        <fullName evidence="10">Acetyl/propionyl/methylcrotonyl-CoA carboxylase subunit alpha</fullName>
    </submittedName>
</protein>
<comment type="cofactor">
    <cofactor evidence="1">
        <name>biotin</name>
        <dbReference type="ChEBI" id="CHEBI:57586"/>
    </cofactor>
</comment>